<dbReference type="STRING" id="414684.RC1_0775"/>
<dbReference type="GO" id="GO:0016757">
    <property type="term" value="F:glycosyltransferase activity"/>
    <property type="evidence" value="ECO:0007669"/>
    <property type="project" value="UniProtKB-KW"/>
</dbReference>
<keyword evidence="2" id="KW-0808">Transferase</keyword>
<dbReference type="Gene3D" id="3.40.50.2000">
    <property type="entry name" value="Glycogen Phosphorylase B"/>
    <property type="match status" value="2"/>
</dbReference>
<organism evidence="2 3">
    <name type="scientific">Rhodospirillum centenum (strain ATCC 51521 / SW)</name>
    <dbReference type="NCBI Taxonomy" id="414684"/>
    <lineage>
        <taxon>Bacteria</taxon>
        <taxon>Pseudomonadati</taxon>
        <taxon>Pseudomonadota</taxon>
        <taxon>Alphaproteobacteria</taxon>
        <taxon>Rhodospirillales</taxon>
        <taxon>Rhodospirillaceae</taxon>
        <taxon>Rhodospirillum</taxon>
    </lineage>
</organism>
<evidence type="ECO:0000313" key="2">
    <source>
        <dbReference type="EMBL" id="ACI98206.1"/>
    </source>
</evidence>
<evidence type="ECO:0000259" key="1">
    <source>
        <dbReference type="Pfam" id="PF13439"/>
    </source>
</evidence>
<dbReference type="PANTHER" id="PTHR12526">
    <property type="entry name" value="GLYCOSYLTRANSFERASE"/>
    <property type="match status" value="1"/>
</dbReference>
<reference evidence="2 3" key="1">
    <citation type="journal article" date="2010" name="BMC Genomics">
        <title>Metabolic flexibility revealed in the genome of the cyst-forming alpha-1 proteobacterium Rhodospirillum centenum.</title>
        <authorList>
            <person name="Lu Y.K."/>
            <person name="Marden J."/>
            <person name="Han M."/>
            <person name="Swingley W.D."/>
            <person name="Mastrian S.D."/>
            <person name="Chowdhury S.R."/>
            <person name="Hao J."/>
            <person name="Helmy T."/>
            <person name="Kim S."/>
            <person name="Kurdoglu A.A."/>
            <person name="Matthies H.J."/>
            <person name="Rollo D."/>
            <person name="Stothard P."/>
            <person name="Blankenship R.E."/>
            <person name="Bauer C.E."/>
            <person name="Touchman J.W."/>
        </authorList>
    </citation>
    <scope>NUCLEOTIDE SEQUENCE [LARGE SCALE GENOMIC DNA]</scope>
    <source>
        <strain evidence="3">ATCC 51521 / SW</strain>
    </source>
</reference>
<dbReference type="CAZy" id="GT4">
    <property type="family name" value="Glycosyltransferase Family 4"/>
</dbReference>
<accession>B6IRX0</accession>
<evidence type="ECO:0000313" key="3">
    <source>
        <dbReference type="Proteomes" id="UP000001591"/>
    </source>
</evidence>
<name>B6IRX0_RHOCS</name>
<feature type="domain" description="Glycosyltransferase subfamily 4-like N-terminal" evidence="1">
    <location>
        <begin position="20"/>
        <end position="131"/>
    </location>
</feature>
<dbReference type="SUPFAM" id="SSF53756">
    <property type="entry name" value="UDP-Glycosyltransferase/glycogen phosphorylase"/>
    <property type="match status" value="1"/>
</dbReference>
<dbReference type="Pfam" id="PF13692">
    <property type="entry name" value="Glyco_trans_1_4"/>
    <property type="match status" value="1"/>
</dbReference>
<proteinExistence type="predicted"/>
<gene>
    <name evidence="2" type="ordered locus">RC1_0775</name>
</gene>
<dbReference type="OrthoDB" id="9801573at2"/>
<dbReference type="AlphaFoldDB" id="B6IRX0"/>
<dbReference type="Proteomes" id="UP000001591">
    <property type="component" value="Chromosome"/>
</dbReference>
<dbReference type="InterPro" id="IPR028098">
    <property type="entry name" value="Glyco_trans_4-like_N"/>
</dbReference>
<protein>
    <submittedName>
        <fullName evidence="2">Glycosyl transferase, group 1 family protein</fullName>
        <ecNumber evidence="2">2.4.1.-</ecNumber>
    </submittedName>
</protein>
<dbReference type="eggNOG" id="COG0438">
    <property type="taxonomic scope" value="Bacteria"/>
</dbReference>
<keyword evidence="3" id="KW-1185">Reference proteome</keyword>
<dbReference type="KEGG" id="rce:RC1_0775"/>
<dbReference type="PANTHER" id="PTHR12526:SF595">
    <property type="entry name" value="BLL5217 PROTEIN"/>
    <property type="match status" value="1"/>
</dbReference>
<sequence length="358" mass="38746">MALTVLQVAYPLAPVSADAVGGAEQILAWLDHGLVERGHRSLVIACEGSTVAGELRTIPAETGVLDEAARQRAQARMREAIRDVLDRHPVDLVHLHGVDAMAYLPPPGVPALLTLHLPPNWYPDLLWRLERPDTWLVPVSETQARACPGGTAALLPPVLNGVPVEAFGRVTRRRPVAAALGRICPEKGFEHALGAATLARMPLLLAGQVYAYEAHRRYFDDVLRPRLVRPHRWLGPLGFRAKRHLLSLAQCVAVPSLCDETSSLVAIEAMACGTPVVAFPRGALPEVVTEGVTGFLVPDVDCMAEAMQGARFIDPDACRAAARARFGLDAMVEGYLARYRTALRSRRDGADRSRAMAG</sequence>
<dbReference type="RefSeq" id="WP_012565997.1">
    <property type="nucleotide sequence ID" value="NC_011420.2"/>
</dbReference>
<dbReference type="EMBL" id="CP000613">
    <property type="protein sequence ID" value="ACI98206.1"/>
    <property type="molecule type" value="Genomic_DNA"/>
</dbReference>
<dbReference type="Pfam" id="PF13439">
    <property type="entry name" value="Glyco_transf_4"/>
    <property type="match status" value="1"/>
</dbReference>
<dbReference type="EC" id="2.4.1.-" evidence="2"/>
<dbReference type="HOGENOM" id="CLU_042257_1_0_5"/>
<keyword evidence="2" id="KW-0328">Glycosyltransferase</keyword>